<dbReference type="Pfam" id="PF20710">
    <property type="entry name" value="DUF6824"/>
    <property type="match status" value="1"/>
</dbReference>
<reference evidence="3" key="1">
    <citation type="submission" date="2021-01" db="EMBL/GenBank/DDBJ databases">
        <authorList>
            <person name="Corre E."/>
            <person name="Pelletier E."/>
            <person name="Niang G."/>
            <person name="Scheremetjew M."/>
            <person name="Finn R."/>
            <person name="Kale V."/>
            <person name="Holt S."/>
            <person name="Cochrane G."/>
            <person name="Meng A."/>
            <person name="Brown T."/>
            <person name="Cohen L."/>
        </authorList>
    </citation>
    <scope>NUCLEOTIDE SEQUENCE</scope>
    <source>
        <strain evidence="3">CCMP125</strain>
    </source>
</reference>
<evidence type="ECO:0000313" key="3">
    <source>
        <dbReference type="EMBL" id="CAD9976237.1"/>
    </source>
</evidence>
<proteinExistence type="predicted"/>
<accession>A0A7S3DRW4</accession>
<gene>
    <name evidence="3" type="ORF">APAL1065_LOCUS16641</name>
</gene>
<protein>
    <recommendedName>
        <fullName evidence="2">DUF6824 domain-containing protein</fullName>
    </recommendedName>
</protein>
<name>A0A7S3DRW4_9STRA</name>
<dbReference type="InterPro" id="IPR049227">
    <property type="entry name" value="DUF6824"/>
</dbReference>
<evidence type="ECO:0000256" key="1">
    <source>
        <dbReference type="SAM" id="MobiDB-lite"/>
    </source>
</evidence>
<dbReference type="AlphaFoldDB" id="A0A7S3DRW4"/>
<dbReference type="EMBL" id="HBHT01024799">
    <property type="protein sequence ID" value="CAD9976237.1"/>
    <property type="molecule type" value="Transcribed_RNA"/>
</dbReference>
<sequence length="224" mass="25326">MEVHTLTEERGPNTAVDQNFQQQSMVHVHHRPSTAMLHNNNASPASSDNNHHDQEEKKWVVDPLPTDIICGRGARVSHPGNQHFRTIVMQRKGEYQQAKRREDKTRITLDIVHVLMGGAVPARFLLKDPDTDMFYDVGIDYAKEKVSHALRSRPSAERRKRSKPKRTSKKQSCPPELEHTVHRLICDQQQLLDAMIRREVLPLAAATPALTGGGDDAYANAAFF</sequence>
<feature type="compositionally biased region" description="Basic residues" evidence="1">
    <location>
        <begin position="158"/>
        <end position="169"/>
    </location>
</feature>
<evidence type="ECO:0000259" key="2">
    <source>
        <dbReference type="Pfam" id="PF20710"/>
    </source>
</evidence>
<feature type="domain" description="DUF6824" evidence="2">
    <location>
        <begin position="67"/>
        <end position="151"/>
    </location>
</feature>
<organism evidence="3">
    <name type="scientific">Entomoneis paludosa</name>
    <dbReference type="NCBI Taxonomy" id="265537"/>
    <lineage>
        <taxon>Eukaryota</taxon>
        <taxon>Sar</taxon>
        <taxon>Stramenopiles</taxon>
        <taxon>Ochrophyta</taxon>
        <taxon>Bacillariophyta</taxon>
        <taxon>Bacillariophyceae</taxon>
        <taxon>Bacillariophycidae</taxon>
        <taxon>Entomoneidaceae</taxon>
        <taxon>Entomoneis</taxon>
    </lineage>
</organism>
<feature type="region of interest" description="Disordered" evidence="1">
    <location>
        <begin position="149"/>
        <end position="177"/>
    </location>
</feature>